<dbReference type="Proteomes" id="UP000054560">
    <property type="component" value="Unassembled WGS sequence"/>
</dbReference>
<evidence type="ECO:0008006" key="3">
    <source>
        <dbReference type="Google" id="ProtNLM"/>
    </source>
</evidence>
<dbReference type="EMBL" id="KQ241737">
    <property type="protein sequence ID" value="KNC84841.1"/>
    <property type="molecule type" value="Genomic_DNA"/>
</dbReference>
<dbReference type="InterPro" id="IPR036908">
    <property type="entry name" value="RlpA-like_sf"/>
</dbReference>
<name>A0A0L0G7I2_9EUKA</name>
<reference evidence="1 2" key="1">
    <citation type="submission" date="2011-02" db="EMBL/GenBank/DDBJ databases">
        <title>The Genome Sequence of Sphaeroforma arctica JP610.</title>
        <authorList>
            <consortium name="The Broad Institute Genome Sequencing Platform"/>
            <person name="Russ C."/>
            <person name="Cuomo C."/>
            <person name="Young S.K."/>
            <person name="Zeng Q."/>
            <person name="Gargeya S."/>
            <person name="Alvarado L."/>
            <person name="Berlin A."/>
            <person name="Chapman S.B."/>
            <person name="Chen Z."/>
            <person name="Freedman E."/>
            <person name="Gellesch M."/>
            <person name="Goldberg J."/>
            <person name="Griggs A."/>
            <person name="Gujja S."/>
            <person name="Heilman E."/>
            <person name="Heiman D."/>
            <person name="Howarth C."/>
            <person name="Mehta T."/>
            <person name="Neiman D."/>
            <person name="Pearson M."/>
            <person name="Roberts A."/>
            <person name="Saif S."/>
            <person name="Shea T."/>
            <person name="Shenoy N."/>
            <person name="Sisk P."/>
            <person name="Stolte C."/>
            <person name="Sykes S."/>
            <person name="White J."/>
            <person name="Yandava C."/>
            <person name="Burger G."/>
            <person name="Gray M.W."/>
            <person name="Holland P.W.H."/>
            <person name="King N."/>
            <person name="Lang F.B.F."/>
            <person name="Roger A.J."/>
            <person name="Ruiz-Trillo I."/>
            <person name="Haas B."/>
            <person name="Nusbaum C."/>
            <person name="Birren B."/>
        </authorList>
    </citation>
    <scope>NUCLEOTIDE SEQUENCE [LARGE SCALE GENOMIC DNA]</scope>
    <source>
        <strain evidence="1 2">JP610</strain>
    </source>
</reference>
<organism evidence="1 2">
    <name type="scientific">Sphaeroforma arctica JP610</name>
    <dbReference type="NCBI Taxonomy" id="667725"/>
    <lineage>
        <taxon>Eukaryota</taxon>
        <taxon>Ichthyosporea</taxon>
        <taxon>Ichthyophonida</taxon>
        <taxon>Sphaeroforma</taxon>
    </lineage>
</organism>
<dbReference type="GeneID" id="25903456"/>
<dbReference type="Gene3D" id="2.40.40.10">
    <property type="entry name" value="RlpA-like domain"/>
    <property type="match status" value="1"/>
</dbReference>
<evidence type="ECO:0000313" key="2">
    <source>
        <dbReference type="Proteomes" id="UP000054560"/>
    </source>
</evidence>
<accession>A0A0L0G7I2</accession>
<dbReference type="SUPFAM" id="SSF50685">
    <property type="entry name" value="Barwin-like endoglucanases"/>
    <property type="match status" value="1"/>
</dbReference>
<keyword evidence="2" id="KW-1185">Reference proteome</keyword>
<protein>
    <recommendedName>
        <fullName evidence="3">Expansin-like EG45 domain-containing protein</fullName>
    </recommendedName>
</protein>
<sequence length="100" mass="10829">MRSHVVFDQEHLTAGTCGNTDVFYPGGKRKVVSVAYGSFAYGENCGTCIDVRSAQGVRRTLTVFESFNAVNGNELEVSESLMEEFSKSPSGVSDVLDLLL</sequence>
<gene>
    <name evidence="1" type="ORF">SARC_02952</name>
</gene>
<evidence type="ECO:0000313" key="1">
    <source>
        <dbReference type="EMBL" id="KNC84841.1"/>
    </source>
</evidence>
<dbReference type="RefSeq" id="XP_014158743.1">
    <property type="nucleotide sequence ID" value="XM_014303268.1"/>
</dbReference>
<proteinExistence type="predicted"/>
<dbReference type="AlphaFoldDB" id="A0A0L0G7I2"/>